<feature type="compositionally biased region" description="Polar residues" evidence="1">
    <location>
        <begin position="1"/>
        <end position="17"/>
    </location>
</feature>
<proteinExistence type="predicted"/>
<evidence type="ECO:0000313" key="3">
    <source>
        <dbReference type="Proteomes" id="UP000019678"/>
    </source>
</evidence>
<evidence type="ECO:0000256" key="1">
    <source>
        <dbReference type="SAM" id="MobiDB-lite"/>
    </source>
</evidence>
<dbReference type="AlphaFoldDB" id="A0A017STJ3"/>
<feature type="region of interest" description="Disordered" evidence="1">
    <location>
        <begin position="1"/>
        <end position="43"/>
    </location>
</feature>
<feature type="compositionally biased region" description="Polar residues" evidence="1">
    <location>
        <begin position="26"/>
        <end position="43"/>
    </location>
</feature>
<protein>
    <submittedName>
        <fullName evidence="2">Uncharacterized protein</fullName>
    </submittedName>
</protein>
<dbReference type="eggNOG" id="ENOG50330Q7">
    <property type="taxonomic scope" value="Bacteria"/>
</dbReference>
<name>A0A017STJ3_9BACT</name>
<evidence type="ECO:0000313" key="2">
    <source>
        <dbReference type="EMBL" id="EYF00062.1"/>
    </source>
</evidence>
<comment type="caution">
    <text evidence="2">The sequence shown here is derived from an EMBL/GenBank/DDBJ whole genome shotgun (WGS) entry which is preliminary data.</text>
</comment>
<dbReference type="STRING" id="1192034.CAP_1413"/>
<dbReference type="EMBL" id="ASRX01000139">
    <property type="protein sequence ID" value="EYF00062.1"/>
    <property type="molecule type" value="Genomic_DNA"/>
</dbReference>
<gene>
    <name evidence="2" type="ORF">CAP_1413</name>
</gene>
<dbReference type="Proteomes" id="UP000019678">
    <property type="component" value="Unassembled WGS sequence"/>
</dbReference>
<reference evidence="2 3" key="1">
    <citation type="submission" date="2013-05" db="EMBL/GenBank/DDBJ databases">
        <title>Genome assembly of Chondromyces apiculatus DSM 436.</title>
        <authorList>
            <person name="Sharma G."/>
            <person name="Khatri I."/>
            <person name="Kaur C."/>
            <person name="Mayilraj S."/>
            <person name="Subramanian S."/>
        </authorList>
    </citation>
    <scope>NUCLEOTIDE SEQUENCE [LARGE SCALE GENOMIC DNA]</scope>
    <source>
        <strain evidence="2 3">DSM 436</strain>
    </source>
</reference>
<keyword evidence="3" id="KW-1185">Reference proteome</keyword>
<organism evidence="2 3">
    <name type="scientific">Chondromyces apiculatus DSM 436</name>
    <dbReference type="NCBI Taxonomy" id="1192034"/>
    <lineage>
        <taxon>Bacteria</taxon>
        <taxon>Pseudomonadati</taxon>
        <taxon>Myxococcota</taxon>
        <taxon>Polyangia</taxon>
        <taxon>Polyangiales</taxon>
        <taxon>Polyangiaceae</taxon>
        <taxon>Chondromyces</taxon>
    </lineage>
</organism>
<accession>A0A017STJ3</accession>
<sequence>MASVTSGPGPQKGQTWRSSDDFGTTAAPSNTQSLRWEIDPTSNPNYDNIQFDVAEDISGSDKTVITGVMSGNRTAFVRYDKLYIGDVRGAGGKNFLVLVKTVTPD</sequence>